<name>A0A1W6SLP6_9PROT</name>
<dbReference type="HAMAP" id="MF_00074">
    <property type="entry name" value="16SrRNA_methyltr_G"/>
    <property type="match status" value="1"/>
</dbReference>
<dbReference type="RefSeq" id="WP_004175649.1">
    <property type="nucleotide sequence ID" value="NZ_CP021106.3"/>
</dbReference>
<evidence type="ECO:0000313" key="7">
    <source>
        <dbReference type="EMBL" id="ARO86748.1"/>
    </source>
</evidence>
<dbReference type="SUPFAM" id="SSF53335">
    <property type="entry name" value="S-adenosyl-L-methionine-dependent methyltransferases"/>
    <property type="match status" value="1"/>
</dbReference>
<feature type="binding site" evidence="6">
    <location>
        <position position="75"/>
    </location>
    <ligand>
        <name>S-adenosyl-L-methionine</name>
        <dbReference type="ChEBI" id="CHEBI:59789"/>
    </ligand>
</feature>
<dbReference type="Pfam" id="PF02527">
    <property type="entry name" value="GidB"/>
    <property type="match status" value="1"/>
</dbReference>
<protein>
    <recommendedName>
        <fullName evidence="6">Ribosomal RNA small subunit methyltransferase G</fullName>
        <ecNumber evidence="6">2.1.1.170</ecNumber>
    </recommendedName>
    <alternativeName>
        <fullName evidence="6">16S rRNA 7-methylguanosine methyltransferase</fullName>
        <shortName evidence="6">16S rRNA m7G methyltransferase</shortName>
    </alternativeName>
</protein>
<proteinExistence type="inferred from homology"/>
<keyword evidence="5 6" id="KW-0949">S-adenosyl-L-methionine</keyword>
<dbReference type="GO" id="GO:0005829">
    <property type="term" value="C:cytosol"/>
    <property type="evidence" value="ECO:0007669"/>
    <property type="project" value="TreeGrafter"/>
</dbReference>
<comment type="catalytic activity">
    <reaction evidence="6">
        <text>guanosine(527) in 16S rRNA + S-adenosyl-L-methionine = N(7)-methylguanosine(527) in 16S rRNA + S-adenosyl-L-homocysteine</text>
        <dbReference type="Rhea" id="RHEA:42732"/>
        <dbReference type="Rhea" id="RHEA-COMP:10209"/>
        <dbReference type="Rhea" id="RHEA-COMP:10210"/>
        <dbReference type="ChEBI" id="CHEBI:57856"/>
        <dbReference type="ChEBI" id="CHEBI:59789"/>
        <dbReference type="ChEBI" id="CHEBI:74269"/>
        <dbReference type="ChEBI" id="CHEBI:74480"/>
        <dbReference type="EC" id="2.1.1.170"/>
    </reaction>
</comment>
<evidence type="ECO:0000256" key="5">
    <source>
        <dbReference type="ARBA" id="ARBA00022691"/>
    </source>
</evidence>
<dbReference type="PANTHER" id="PTHR31760:SF0">
    <property type="entry name" value="S-ADENOSYL-L-METHIONINE-DEPENDENT METHYLTRANSFERASES SUPERFAMILY PROTEIN"/>
    <property type="match status" value="1"/>
</dbReference>
<evidence type="ECO:0000256" key="6">
    <source>
        <dbReference type="HAMAP-Rule" id="MF_00074"/>
    </source>
</evidence>
<dbReference type="eggNOG" id="COG0357">
    <property type="taxonomic scope" value="Bacteria"/>
</dbReference>
<feature type="binding site" evidence="6">
    <location>
        <begin position="126"/>
        <end position="127"/>
    </location>
    <ligand>
        <name>S-adenosyl-L-methionine</name>
        <dbReference type="ChEBI" id="CHEBI:59789"/>
    </ligand>
</feature>
<dbReference type="EMBL" id="CP021106">
    <property type="protein sequence ID" value="ARO86748.1"/>
    <property type="molecule type" value="Genomic_DNA"/>
</dbReference>
<dbReference type="GO" id="GO:0070043">
    <property type="term" value="F:rRNA (guanine-N7-)-methyltransferase activity"/>
    <property type="evidence" value="ECO:0007669"/>
    <property type="project" value="UniProtKB-UniRule"/>
</dbReference>
<keyword evidence="4 6" id="KW-0808">Transferase</keyword>
<dbReference type="Proteomes" id="UP000012179">
    <property type="component" value="Chromosome"/>
</dbReference>
<feature type="binding site" evidence="6">
    <location>
        <position position="141"/>
    </location>
    <ligand>
        <name>S-adenosyl-L-methionine</name>
        <dbReference type="ChEBI" id="CHEBI:59789"/>
    </ligand>
</feature>
<gene>
    <name evidence="6" type="primary">rsmG</name>
    <name evidence="7" type="ORF">EBAPG3_002590</name>
</gene>
<organism evidence="7 8">
    <name type="scientific">Nitrosospira lacus</name>
    <dbReference type="NCBI Taxonomy" id="1288494"/>
    <lineage>
        <taxon>Bacteria</taxon>
        <taxon>Pseudomonadati</taxon>
        <taxon>Pseudomonadota</taxon>
        <taxon>Betaproteobacteria</taxon>
        <taxon>Nitrosomonadales</taxon>
        <taxon>Nitrosomonadaceae</taxon>
        <taxon>Nitrosospira</taxon>
    </lineage>
</organism>
<evidence type="ECO:0000256" key="1">
    <source>
        <dbReference type="ARBA" id="ARBA00022490"/>
    </source>
</evidence>
<dbReference type="EC" id="2.1.1.170" evidence="6"/>
<dbReference type="CDD" id="cd02440">
    <property type="entry name" value="AdoMet_MTases"/>
    <property type="match status" value="1"/>
</dbReference>
<comment type="similarity">
    <text evidence="6">Belongs to the methyltransferase superfamily. RNA methyltransferase RsmG family.</text>
</comment>
<dbReference type="PIRSF" id="PIRSF003078">
    <property type="entry name" value="GidB"/>
    <property type="match status" value="1"/>
</dbReference>
<evidence type="ECO:0000256" key="2">
    <source>
        <dbReference type="ARBA" id="ARBA00022552"/>
    </source>
</evidence>
<evidence type="ECO:0000313" key="8">
    <source>
        <dbReference type="Proteomes" id="UP000012179"/>
    </source>
</evidence>
<evidence type="ECO:0000256" key="3">
    <source>
        <dbReference type="ARBA" id="ARBA00022603"/>
    </source>
</evidence>
<comment type="caution">
    <text evidence="6">Lacks conserved residue(s) required for the propagation of feature annotation.</text>
</comment>
<reference evidence="7 8" key="1">
    <citation type="journal article" date="2015" name="Int. J. Syst. Evol. Microbiol.">
        <title>Nitrosospira lacus sp. nov., a psychrotolerant, ammonia-oxidizing bacterium from sandy lake sediment.</title>
        <authorList>
            <person name="Urakawa H."/>
            <person name="Garcia J.C."/>
            <person name="Nielsen J.L."/>
            <person name="Le V.Q."/>
            <person name="Kozlowski J.A."/>
            <person name="Stein L.Y."/>
            <person name="Lim C.K."/>
            <person name="Pommerening-Roser A."/>
            <person name="Martens-Habbena W."/>
            <person name="Stahl D.A."/>
            <person name="Klotz M.G."/>
        </authorList>
    </citation>
    <scope>NUCLEOTIDE SEQUENCE [LARGE SCALE GENOMIC DNA]</scope>
    <source>
        <strain evidence="7 8">APG3</strain>
    </source>
</reference>
<dbReference type="AlphaFoldDB" id="A0A1W6SLP6"/>
<dbReference type="KEGG" id="nlc:EBAPG3_002590"/>
<comment type="subcellular location">
    <subcellularLocation>
        <location evidence="6">Cytoplasm</location>
    </subcellularLocation>
</comment>
<sequence>MNLTTQLADGLAALGMALPDETQARLLQYLALIRKWNRVHNLTAMHEPEMILIRHLLDSLAILSHVPGFRIADVGSGAGLPGIPLALARPEWHVVLLESNHKKAVFLQQARIELELKNVEIVAERVENFRPASGFDTVISRAFSDLADFVKLAGHLVREDGGTLAAMKGVYPHEELAQLPRPFVVENVFTVAVPGLEAERHLVMIKHEG</sequence>
<dbReference type="Gene3D" id="3.40.50.150">
    <property type="entry name" value="Vaccinia Virus protein VP39"/>
    <property type="match status" value="1"/>
</dbReference>
<keyword evidence="2 6" id="KW-0698">rRNA processing</keyword>
<dbReference type="NCBIfam" id="TIGR00138">
    <property type="entry name" value="rsmG_gidB"/>
    <property type="match status" value="1"/>
</dbReference>
<keyword evidence="8" id="KW-1185">Reference proteome</keyword>
<evidence type="ECO:0000256" key="4">
    <source>
        <dbReference type="ARBA" id="ARBA00022679"/>
    </source>
</evidence>
<dbReference type="PANTHER" id="PTHR31760">
    <property type="entry name" value="S-ADENOSYL-L-METHIONINE-DEPENDENT METHYLTRANSFERASES SUPERFAMILY PROTEIN"/>
    <property type="match status" value="1"/>
</dbReference>
<feature type="binding site" evidence="6">
    <location>
        <position position="80"/>
    </location>
    <ligand>
        <name>S-adenosyl-L-methionine</name>
        <dbReference type="ChEBI" id="CHEBI:59789"/>
    </ligand>
</feature>
<accession>A0A1W6SLP6</accession>
<dbReference type="OrthoDB" id="9808773at2"/>
<keyword evidence="1 6" id="KW-0963">Cytoplasm</keyword>
<keyword evidence="3 6" id="KW-0489">Methyltransferase</keyword>
<comment type="function">
    <text evidence="6">Specifically methylates the N7 position of guanine in position 527 of 16S rRNA.</text>
</comment>
<dbReference type="InterPro" id="IPR029063">
    <property type="entry name" value="SAM-dependent_MTases_sf"/>
</dbReference>
<dbReference type="InterPro" id="IPR003682">
    <property type="entry name" value="rRNA_ssu_MeTfrase_G"/>
</dbReference>